<proteinExistence type="predicted"/>
<comment type="caution">
    <text evidence="1">The sequence shown here is derived from an EMBL/GenBank/DDBJ whole genome shotgun (WGS) entry which is preliminary data.</text>
</comment>
<evidence type="ECO:0000313" key="1">
    <source>
        <dbReference type="EMBL" id="KAK3764970.1"/>
    </source>
</evidence>
<name>A0AAE1DCJ3_9GAST</name>
<accession>A0AAE1DCJ3</accession>
<evidence type="ECO:0000313" key="2">
    <source>
        <dbReference type="Proteomes" id="UP001283361"/>
    </source>
</evidence>
<dbReference type="Proteomes" id="UP001283361">
    <property type="component" value="Unassembled WGS sequence"/>
</dbReference>
<gene>
    <name evidence="1" type="ORF">RRG08_011057</name>
</gene>
<dbReference type="EMBL" id="JAWDGP010004362">
    <property type="protein sequence ID" value="KAK3764970.1"/>
    <property type="molecule type" value="Genomic_DNA"/>
</dbReference>
<keyword evidence="2" id="KW-1185">Reference proteome</keyword>
<sequence>MFSESFVYLFRPKHDLAKSRIQSGQTRQTLVTFRDKHADHSFTPASARKLFLLLIYLLTLPSTTASFNPVCAGRIFPEGNKDAWMIKILPGDLPHLLVQVAGKSQDNLNLNSNEGYVSPFEQEFSTPGLRIFNPI</sequence>
<reference evidence="1" key="1">
    <citation type="journal article" date="2023" name="G3 (Bethesda)">
        <title>A reference genome for the long-term kleptoplast-retaining sea slug Elysia crispata morphotype clarki.</title>
        <authorList>
            <person name="Eastman K.E."/>
            <person name="Pendleton A.L."/>
            <person name="Shaikh M.A."/>
            <person name="Suttiyut T."/>
            <person name="Ogas R."/>
            <person name="Tomko P."/>
            <person name="Gavelis G."/>
            <person name="Widhalm J.R."/>
            <person name="Wisecaver J.H."/>
        </authorList>
    </citation>
    <scope>NUCLEOTIDE SEQUENCE</scope>
    <source>
        <strain evidence="1">ECLA1</strain>
    </source>
</reference>
<protein>
    <submittedName>
        <fullName evidence="1">Uncharacterized protein</fullName>
    </submittedName>
</protein>
<organism evidence="1 2">
    <name type="scientific">Elysia crispata</name>
    <name type="common">lettuce slug</name>
    <dbReference type="NCBI Taxonomy" id="231223"/>
    <lineage>
        <taxon>Eukaryota</taxon>
        <taxon>Metazoa</taxon>
        <taxon>Spiralia</taxon>
        <taxon>Lophotrochozoa</taxon>
        <taxon>Mollusca</taxon>
        <taxon>Gastropoda</taxon>
        <taxon>Heterobranchia</taxon>
        <taxon>Euthyneura</taxon>
        <taxon>Panpulmonata</taxon>
        <taxon>Sacoglossa</taxon>
        <taxon>Placobranchoidea</taxon>
        <taxon>Plakobranchidae</taxon>
        <taxon>Elysia</taxon>
    </lineage>
</organism>
<dbReference type="AlphaFoldDB" id="A0AAE1DCJ3"/>